<gene>
    <name evidence="2" type="ORF">D3H35_14240</name>
</gene>
<dbReference type="RefSeq" id="WP_119149981.1">
    <property type="nucleotide sequence ID" value="NZ_JBHSOV010000020.1"/>
</dbReference>
<dbReference type="Pfam" id="PF22564">
    <property type="entry name" value="HAAS"/>
    <property type="match status" value="1"/>
</dbReference>
<feature type="transmembrane region" description="Helical" evidence="1">
    <location>
        <begin position="79"/>
        <end position="98"/>
    </location>
</feature>
<dbReference type="Proteomes" id="UP000266340">
    <property type="component" value="Unassembled WGS sequence"/>
</dbReference>
<name>A0A398CHM0_9BACL</name>
<evidence type="ECO:0000313" key="3">
    <source>
        <dbReference type="Proteomes" id="UP000266340"/>
    </source>
</evidence>
<dbReference type="OrthoDB" id="9804829at2"/>
<evidence type="ECO:0000313" key="2">
    <source>
        <dbReference type="EMBL" id="RIE01930.1"/>
    </source>
</evidence>
<organism evidence="2 3">
    <name type="scientific">Cohnella faecalis</name>
    <dbReference type="NCBI Taxonomy" id="2315694"/>
    <lineage>
        <taxon>Bacteria</taxon>
        <taxon>Bacillati</taxon>
        <taxon>Bacillota</taxon>
        <taxon>Bacilli</taxon>
        <taxon>Bacillales</taxon>
        <taxon>Paenibacillaceae</taxon>
        <taxon>Cohnella</taxon>
    </lineage>
</organism>
<comment type="caution">
    <text evidence="2">The sequence shown here is derived from an EMBL/GenBank/DDBJ whole genome shotgun (WGS) entry which is preliminary data.</text>
</comment>
<feature type="transmembrane region" description="Helical" evidence="1">
    <location>
        <begin position="104"/>
        <end position="129"/>
    </location>
</feature>
<dbReference type="EMBL" id="QXJM01000039">
    <property type="protein sequence ID" value="RIE01930.1"/>
    <property type="molecule type" value="Genomic_DNA"/>
</dbReference>
<keyword evidence="1" id="KW-0812">Transmembrane</keyword>
<keyword evidence="1" id="KW-0472">Membrane</keyword>
<reference evidence="2 3" key="1">
    <citation type="submission" date="2018-09" db="EMBL/GenBank/DDBJ databases">
        <title>Cohnella cavernae sp. nov., isolated from a karst cave.</title>
        <authorList>
            <person name="Zhu H."/>
        </authorList>
    </citation>
    <scope>NUCLEOTIDE SEQUENCE [LARGE SCALE GENOMIC DNA]</scope>
    <source>
        <strain evidence="2 3">K2E09-144</strain>
    </source>
</reference>
<feature type="transmembrane region" description="Helical" evidence="1">
    <location>
        <begin position="136"/>
        <end position="157"/>
    </location>
</feature>
<keyword evidence="1" id="KW-1133">Transmembrane helix</keyword>
<protein>
    <submittedName>
        <fullName evidence="2">DUF1700 domain-containing protein</fullName>
    </submittedName>
</protein>
<sequence length="179" mass="20029">MNRQEYMELLAYYLSSLPDEEREELLRDYDAHFAFGLQNGKKESDIAQELGNPAEIASEIVGPGFSAPVRRPGPDAARMTGVSIMLFFVHLVMLPLAVAFWSLFVAYCAVTLAFILSPVAFLLDLLLYGDYYQTKLFVSIGVMGVGMLLATFLPAAFRKWSKVSIGYGKWVARTWRGRA</sequence>
<evidence type="ECO:0000256" key="1">
    <source>
        <dbReference type="SAM" id="Phobius"/>
    </source>
</evidence>
<keyword evidence="3" id="KW-1185">Reference proteome</keyword>
<accession>A0A398CHM0</accession>
<proteinExistence type="predicted"/>
<dbReference type="AlphaFoldDB" id="A0A398CHM0"/>